<comment type="caution">
    <text evidence="4">The sequence shown here is derived from an EMBL/GenBank/DDBJ whole genome shotgun (WGS) entry which is preliminary data.</text>
</comment>
<dbReference type="InterPro" id="IPR025110">
    <property type="entry name" value="AMP-bd_C"/>
</dbReference>
<dbReference type="InterPro" id="IPR036736">
    <property type="entry name" value="ACP-like_sf"/>
</dbReference>
<dbReference type="NCBIfam" id="TIGR01733">
    <property type="entry name" value="AA-adenyl-dom"/>
    <property type="match status" value="1"/>
</dbReference>
<dbReference type="GO" id="GO:0005737">
    <property type="term" value="C:cytoplasm"/>
    <property type="evidence" value="ECO:0007669"/>
    <property type="project" value="TreeGrafter"/>
</dbReference>
<name>A0A543NEM0_9ACTN</name>
<keyword evidence="2" id="KW-0597">Phosphoprotein</keyword>
<dbReference type="Pfam" id="PF00501">
    <property type="entry name" value="AMP-binding"/>
    <property type="match status" value="1"/>
</dbReference>
<evidence type="ECO:0000313" key="5">
    <source>
        <dbReference type="Proteomes" id="UP000317422"/>
    </source>
</evidence>
<evidence type="ECO:0000256" key="2">
    <source>
        <dbReference type="ARBA" id="ARBA00022553"/>
    </source>
</evidence>
<dbReference type="EMBL" id="VFQC01000001">
    <property type="protein sequence ID" value="TQN30294.1"/>
    <property type="molecule type" value="Genomic_DNA"/>
</dbReference>
<evidence type="ECO:0000313" key="4">
    <source>
        <dbReference type="EMBL" id="TQN30294.1"/>
    </source>
</evidence>
<dbReference type="GO" id="GO:0031177">
    <property type="term" value="F:phosphopantetheine binding"/>
    <property type="evidence" value="ECO:0007669"/>
    <property type="project" value="InterPro"/>
</dbReference>
<dbReference type="RefSeq" id="WP_170181470.1">
    <property type="nucleotide sequence ID" value="NZ_VFQC01000001.1"/>
</dbReference>
<dbReference type="InterPro" id="IPR010071">
    <property type="entry name" value="AA_adenyl_dom"/>
</dbReference>
<reference evidence="4 5" key="1">
    <citation type="submission" date="2019-06" db="EMBL/GenBank/DDBJ databases">
        <title>Sequencing the genomes of 1000 actinobacteria strains.</title>
        <authorList>
            <person name="Klenk H.-P."/>
        </authorList>
    </citation>
    <scope>NUCLEOTIDE SEQUENCE [LARGE SCALE GENOMIC DNA]</scope>
    <source>
        <strain evidence="4 5">DSM 45015</strain>
    </source>
</reference>
<dbReference type="Proteomes" id="UP000317422">
    <property type="component" value="Unassembled WGS sequence"/>
</dbReference>
<dbReference type="Gene3D" id="3.40.50.12780">
    <property type="entry name" value="N-terminal domain of ligase-like"/>
    <property type="match status" value="1"/>
</dbReference>
<dbReference type="Pfam" id="PF00550">
    <property type="entry name" value="PP-binding"/>
    <property type="match status" value="1"/>
</dbReference>
<feature type="domain" description="Carrier" evidence="3">
    <location>
        <begin position="498"/>
        <end position="573"/>
    </location>
</feature>
<evidence type="ECO:0000256" key="1">
    <source>
        <dbReference type="ARBA" id="ARBA00022450"/>
    </source>
</evidence>
<dbReference type="Gene3D" id="1.10.1200.10">
    <property type="entry name" value="ACP-like"/>
    <property type="match status" value="1"/>
</dbReference>
<dbReference type="GO" id="GO:0043041">
    <property type="term" value="P:amino acid activation for nonribosomal peptide biosynthetic process"/>
    <property type="evidence" value="ECO:0007669"/>
    <property type="project" value="TreeGrafter"/>
</dbReference>
<proteinExistence type="predicted"/>
<dbReference type="GO" id="GO:0044550">
    <property type="term" value="P:secondary metabolite biosynthetic process"/>
    <property type="evidence" value="ECO:0007669"/>
    <property type="project" value="TreeGrafter"/>
</dbReference>
<dbReference type="InterPro" id="IPR042099">
    <property type="entry name" value="ANL_N_sf"/>
</dbReference>
<protein>
    <submittedName>
        <fullName evidence="4">Amino acid adenylation domain-containing protein</fullName>
    </submittedName>
</protein>
<accession>A0A543NEM0</accession>
<dbReference type="Gene3D" id="3.30.300.30">
    <property type="match status" value="1"/>
</dbReference>
<keyword evidence="1" id="KW-0596">Phosphopantetheine</keyword>
<keyword evidence="5" id="KW-1185">Reference proteome</keyword>
<dbReference type="InterPro" id="IPR009081">
    <property type="entry name" value="PP-bd_ACP"/>
</dbReference>
<dbReference type="InterPro" id="IPR020806">
    <property type="entry name" value="PKS_PP-bd"/>
</dbReference>
<dbReference type="PROSITE" id="PS00455">
    <property type="entry name" value="AMP_BINDING"/>
    <property type="match status" value="1"/>
</dbReference>
<dbReference type="Pfam" id="PF13193">
    <property type="entry name" value="AMP-binding_C"/>
    <property type="match status" value="1"/>
</dbReference>
<gene>
    <name evidence="4" type="ORF">FHX37_0165</name>
</gene>
<dbReference type="InterPro" id="IPR000873">
    <property type="entry name" value="AMP-dep_synth/lig_dom"/>
</dbReference>
<dbReference type="InterPro" id="IPR020845">
    <property type="entry name" value="AMP-binding_CS"/>
</dbReference>
<dbReference type="CDD" id="cd05930">
    <property type="entry name" value="A_NRPS"/>
    <property type="match status" value="1"/>
</dbReference>
<dbReference type="SUPFAM" id="SSF47336">
    <property type="entry name" value="ACP-like"/>
    <property type="match status" value="1"/>
</dbReference>
<evidence type="ECO:0000259" key="3">
    <source>
        <dbReference type="PROSITE" id="PS50075"/>
    </source>
</evidence>
<organism evidence="4 5">
    <name type="scientific">Haloactinospora alba</name>
    <dbReference type="NCBI Taxonomy" id="405555"/>
    <lineage>
        <taxon>Bacteria</taxon>
        <taxon>Bacillati</taxon>
        <taxon>Actinomycetota</taxon>
        <taxon>Actinomycetes</taxon>
        <taxon>Streptosporangiales</taxon>
        <taxon>Nocardiopsidaceae</taxon>
        <taxon>Haloactinospora</taxon>
    </lineage>
</organism>
<dbReference type="PANTHER" id="PTHR45527:SF1">
    <property type="entry name" value="FATTY ACID SYNTHASE"/>
    <property type="match status" value="1"/>
</dbReference>
<dbReference type="SUPFAM" id="SSF56801">
    <property type="entry name" value="Acetyl-CoA synthetase-like"/>
    <property type="match status" value="1"/>
</dbReference>
<dbReference type="AlphaFoldDB" id="A0A543NEM0"/>
<dbReference type="PANTHER" id="PTHR45527">
    <property type="entry name" value="NONRIBOSOMAL PEPTIDE SYNTHETASE"/>
    <property type="match status" value="1"/>
</dbReference>
<dbReference type="InterPro" id="IPR045851">
    <property type="entry name" value="AMP-bd_C_sf"/>
</dbReference>
<sequence>MTGGHTLLGDWARAAPERTALVQGDRCLTYSQLDAASDRLARDLRAAGAGDESVVGLHLDRSVELVIAVLGIWKAGAAYTPLVGDDPRSRRMTVLSDTGCSLMVVAQEHVDPDLAAKLRVLDVRKPCSAEPYHHGDVSGDQLAYVLYTSGSTGAPKGALVEHRGVVNLARALAEEFGDLDGARVFQFAPVTFDAWVWELAMSVLNGGTLCIPETRGELSGAELARQLRLYDTTHLSAAASLLRSLPVEDPPPVRTLVSGGEPLARELVERWADRVRVFNAYGPTEVTVGATLARCFPGEPKPAIGRPLRGVAVRLLDEAGAPVPPGAAGEIHLGGVQVARGYLARPELTAERFHAGPDGDPPGRWFRTGDLAVWRPDGQLDFVGRADRQLNVHGFRIEPVEVEHALCRHPRVTAAAVTSRSDADGAQQLVAYLHTPGGEQLPVPELRRVARETLPAHMVPSVYVAVAGLPLTAHGKVDHSALPEPGSQRPPLGYDFVPPRGETEERMARLWERLLGVTGIGADDEFADLGGTSMHLVQLRKEIQQLWGVPLPLRDLSRTRTVRRLSAHLDSTEPTASEQTASNGPAIRAARRGVTARIRTRRQSGPDS</sequence>
<dbReference type="SMART" id="SM00823">
    <property type="entry name" value="PKS_PP"/>
    <property type="match status" value="1"/>
</dbReference>
<dbReference type="PROSITE" id="PS50075">
    <property type="entry name" value="CARRIER"/>
    <property type="match status" value="1"/>
</dbReference>